<dbReference type="Proteomes" id="UP000095657">
    <property type="component" value="Unassembled WGS sequence"/>
</dbReference>
<accession>A0A174QX93</accession>
<dbReference type="InterPro" id="IPR032593">
    <property type="entry name" value="DUF4907"/>
</dbReference>
<evidence type="ECO:0000313" key="6">
    <source>
        <dbReference type="Proteomes" id="UP000095657"/>
    </source>
</evidence>
<keyword evidence="1" id="KW-0732">Signal</keyword>
<dbReference type="EMBL" id="VVYJ01000016">
    <property type="protein sequence ID" value="KAA5472091.1"/>
    <property type="molecule type" value="Genomic_DNA"/>
</dbReference>
<dbReference type="RefSeq" id="WP_055171986.1">
    <property type="nucleotide sequence ID" value="NZ_JAUONL010000022.1"/>
</dbReference>
<evidence type="ECO:0000313" key="5">
    <source>
        <dbReference type="EMBL" id="KAA5490882.1"/>
    </source>
</evidence>
<dbReference type="EMBL" id="CZAI01000004">
    <property type="protein sequence ID" value="CUP32905.1"/>
    <property type="molecule type" value="Genomic_DNA"/>
</dbReference>
<gene>
    <name evidence="2" type="ORF">ERS852494_01994</name>
    <name evidence="3" type="ORF">ERS852558_00950</name>
    <name evidence="5" type="ORF">F2Y35_13825</name>
    <name evidence="4" type="ORF">F2Y39_20245</name>
</gene>
<dbReference type="EMBL" id="CZBL01000003">
    <property type="protein sequence ID" value="CUP77842.1"/>
    <property type="molecule type" value="Genomic_DNA"/>
</dbReference>
<evidence type="ECO:0000313" key="2">
    <source>
        <dbReference type="EMBL" id="CUP32905.1"/>
    </source>
</evidence>
<reference evidence="8 9" key="2">
    <citation type="journal article" date="2019" name="Nat. Med.">
        <title>A library of human gut bacterial isolates paired with longitudinal multiomics data enables mechanistic microbiome research.</title>
        <authorList>
            <person name="Poyet M."/>
            <person name="Groussin M."/>
            <person name="Gibbons S.M."/>
            <person name="Avila-Pacheco J."/>
            <person name="Jiang X."/>
            <person name="Kearney S.M."/>
            <person name="Perrotta A.R."/>
            <person name="Berdy B."/>
            <person name="Zhao S."/>
            <person name="Lieberman T.D."/>
            <person name="Swanson P.K."/>
            <person name="Smith M."/>
            <person name="Roesemann S."/>
            <person name="Alexander J.E."/>
            <person name="Rich S.A."/>
            <person name="Livny J."/>
            <person name="Vlamakis H."/>
            <person name="Clish C."/>
            <person name="Bullock K."/>
            <person name="Deik A."/>
            <person name="Scott J."/>
            <person name="Pierce K.A."/>
            <person name="Xavier R.J."/>
            <person name="Alm E.J."/>
        </authorList>
    </citation>
    <scope>NUCLEOTIDE SEQUENCE [LARGE SCALE GENOMIC DNA]</scope>
    <source>
        <strain evidence="5 9">BIOML-A21</strain>
        <strain evidence="4 8">BIOML-A25</strain>
    </source>
</reference>
<evidence type="ECO:0000313" key="9">
    <source>
        <dbReference type="Proteomes" id="UP000491168"/>
    </source>
</evidence>
<dbReference type="Proteomes" id="UP000427825">
    <property type="component" value="Unassembled WGS sequence"/>
</dbReference>
<feature type="chain" id="PRO_5014252369" evidence="1">
    <location>
        <begin position="33"/>
        <end position="113"/>
    </location>
</feature>
<feature type="signal peptide" evidence="1">
    <location>
        <begin position="1"/>
        <end position="32"/>
    </location>
</feature>
<dbReference type="Proteomes" id="UP000095725">
    <property type="component" value="Unassembled WGS sequence"/>
</dbReference>
<protein>
    <submittedName>
        <fullName evidence="4">DUF4907 domain-containing protein</fullName>
    </submittedName>
</protein>
<dbReference type="AlphaFoldDB" id="A0A174QX93"/>
<evidence type="ECO:0000313" key="4">
    <source>
        <dbReference type="EMBL" id="KAA5472091.1"/>
    </source>
</evidence>
<dbReference type="EMBL" id="VVYF01000013">
    <property type="protein sequence ID" value="KAA5490882.1"/>
    <property type="molecule type" value="Genomic_DNA"/>
</dbReference>
<evidence type="ECO:0000313" key="8">
    <source>
        <dbReference type="Proteomes" id="UP000427825"/>
    </source>
</evidence>
<reference evidence="6 7" key="1">
    <citation type="submission" date="2015-09" db="EMBL/GenBank/DDBJ databases">
        <authorList>
            <consortium name="Pathogen Informatics"/>
        </authorList>
    </citation>
    <scope>NUCLEOTIDE SEQUENCE [LARGE SCALE GENOMIC DNA]</scope>
    <source>
        <strain evidence="2 6">2789STDY5834880</strain>
        <strain evidence="3 7">2789STDY5834946</strain>
    </source>
</reference>
<organism evidence="3 7">
    <name type="scientific">Bacteroides caccae</name>
    <dbReference type="NCBI Taxonomy" id="47678"/>
    <lineage>
        <taxon>Bacteria</taxon>
        <taxon>Pseudomonadati</taxon>
        <taxon>Bacteroidota</taxon>
        <taxon>Bacteroidia</taxon>
        <taxon>Bacteroidales</taxon>
        <taxon>Bacteroidaceae</taxon>
        <taxon>Bacteroides</taxon>
    </lineage>
</organism>
<dbReference type="STRING" id="47678.ERS852494_01994"/>
<evidence type="ECO:0000313" key="3">
    <source>
        <dbReference type="EMBL" id="CUP77842.1"/>
    </source>
</evidence>
<dbReference type="Proteomes" id="UP000491168">
    <property type="component" value="Unassembled WGS sequence"/>
</dbReference>
<evidence type="ECO:0000256" key="1">
    <source>
        <dbReference type="SAM" id="SignalP"/>
    </source>
</evidence>
<sequence length="113" mass="12630">MNGKKMTKKNSSRLFVAGILTAAICLAFSVAATSDTHYSIEIIEVNGGYGYQISYNNHITIFQPFIPAISGKKPFMEKEDAKKVGKLVMRRMKTGENYTVTRHDLENLGIKIK</sequence>
<proteinExistence type="predicted"/>
<name>A0A174QX93_9BACE</name>
<evidence type="ECO:0000313" key="7">
    <source>
        <dbReference type="Proteomes" id="UP000095725"/>
    </source>
</evidence>
<dbReference type="Pfam" id="PF16250">
    <property type="entry name" value="DUF4907"/>
    <property type="match status" value="1"/>
</dbReference>